<evidence type="ECO:0000256" key="1">
    <source>
        <dbReference type="SAM" id="MobiDB-lite"/>
    </source>
</evidence>
<evidence type="ECO:0000313" key="3">
    <source>
        <dbReference type="Proteomes" id="UP000027361"/>
    </source>
</evidence>
<accession>A0A066W5G7</accession>
<dbReference type="AlphaFoldDB" id="A0A066W5G7"/>
<organism evidence="2 3">
    <name type="scientific">Tilletiaria anomala (strain ATCC 24038 / CBS 436.72 / UBC 951)</name>
    <dbReference type="NCBI Taxonomy" id="1037660"/>
    <lineage>
        <taxon>Eukaryota</taxon>
        <taxon>Fungi</taxon>
        <taxon>Dikarya</taxon>
        <taxon>Basidiomycota</taxon>
        <taxon>Ustilaginomycotina</taxon>
        <taxon>Exobasidiomycetes</taxon>
        <taxon>Georgefischeriales</taxon>
        <taxon>Tilletiariaceae</taxon>
        <taxon>Tilletiaria</taxon>
    </lineage>
</organism>
<gene>
    <name evidence="2" type="ORF">K437DRAFT_273984</name>
</gene>
<feature type="compositionally biased region" description="Low complexity" evidence="1">
    <location>
        <begin position="129"/>
        <end position="145"/>
    </location>
</feature>
<dbReference type="RefSeq" id="XP_013243520.1">
    <property type="nucleotide sequence ID" value="XM_013388066.1"/>
</dbReference>
<dbReference type="EMBL" id="JMSN01000036">
    <property type="protein sequence ID" value="KDN46309.1"/>
    <property type="molecule type" value="Genomic_DNA"/>
</dbReference>
<feature type="region of interest" description="Disordered" evidence="1">
    <location>
        <begin position="129"/>
        <end position="169"/>
    </location>
</feature>
<name>A0A066W5G7_TILAU</name>
<dbReference type="OrthoDB" id="2591256at2759"/>
<dbReference type="HOGENOM" id="CLU_1579599_0_0_1"/>
<protein>
    <submittedName>
        <fullName evidence="2">Uncharacterized protein</fullName>
    </submittedName>
</protein>
<proteinExistence type="predicted"/>
<comment type="caution">
    <text evidence="2">The sequence shown here is derived from an EMBL/GenBank/DDBJ whole genome shotgun (WGS) entry which is preliminary data.</text>
</comment>
<dbReference type="InParanoid" id="A0A066W5G7"/>
<dbReference type="Proteomes" id="UP000027361">
    <property type="component" value="Unassembled WGS sequence"/>
</dbReference>
<dbReference type="GeneID" id="25266487"/>
<reference evidence="2 3" key="1">
    <citation type="submission" date="2014-05" db="EMBL/GenBank/DDBJ databases">
        <title>Draft genome sequence of a rare smut relative, Tilletiaria anomala UBC 951.</title>
        <authorList>
            <consortium name="DOE Joint Genome Institute"/>
            <person name="Toome M."/>
            <person name="Kuo A."/>
            <person name="Henrissat B."/>
            <person name="Lipzen A."/>
            <person name="Tritt A."/>
            <person name="Yoshinaga Y."/>
            <person name="Zane M."/>
            <person name="Barry K."/>
            <person name="Grigoriev I.V."/>
            <person name="Spatafora J.W."/>
            <person name="Aimea M.C."/>
        </authorList>
    </citation>
    <scope>NUCLEOTIDE SEQUENCE [LARGE SCALE GENOMIC DNA]</scope>
    <source>
        <strain evidence="2 3">UBC 951</strain>
    </source>
</reference>
<sequence>MFPAREEDGAANSTTTTETASIYTAPKTLDSHRVATIARAPFSDRLLPNVSIFVGNPVAEANRSNVGVFDCAAYYGPAAWSWQSGLMSLGADARAARSCAGAASTTLLLRGLQTPARCANATLVNALRTSTSRRPSRATPMSSSRCGGTRSPQAGQVRRHSALSDAVEL</sequence>
<keyword evidence="3" id="KW-1185">Reference proteome</keyword>
<evidence type="ECO:0000313" key="2">
    <source>
        <dbReference type="EMBL" id="KDN46309.1"/>
    </source>
</evidence>